<feature type="region of interest" description="Disordered" evidence="5">
    <location>
        <begin position="630"/>
        <end position="653"/>
    </location>
</feature>
<dbReference type="InterPro" id="IPR002110">
    <property type="entry name" value="Ankyrin_rpt"/>
</dbReference>
<feature type="compositionally biased region" description="Low complexity" evidence="5">
    <location>
        <begin position="447"/>
        <end position="459"/>
    </location>
</feature>
<dbReference type="OrthoDB" id="6718656at2759"/>
<dbReference type="InterPro" id="IPR051642">
    <property type="entry name" value="SWI6-like"/>
</dbReference>
<evidence type="ECO:0000256" key="3">
    <source>
        <dbReference type="PROSITE-ProRule" id="PRU00023"/>
    </source>
</evidence>
<sequence length="653" mass="71733">MLSDINEEPPALIYRATYSGVNVVETIVQGTPVMKRRSDSYLNATQILKVAGLDKGKRSKILDREIILGEHEKVQGGYGKYQGTWIPFDRAKELAKRYHVADLMQPIIDFDLSSVVDETDLPTKEEAMKTMLKRVPAEVLSPQPQSPTSSIASPASSHIASPLPVPVNTFPPNTSSSSASASHNHTNTTSAATSSSSSSHKRPAPQSDDAPPRGKKPKTPHHATSASHHSDPAHPVSRINDESHRAVLMAIFLADDAGTIPELLRDDHGIDINLIIDEQGHTAVHWAASLARISTLDFLVSKGADVCRVNYAGETPLMRTVMMTNAFENNTFPSILRLLAPSLQLMDHKDRTVFHHVALSSGMPGRAQAAAYYTQHLLRIDKDHACSQDKQGETPFMIATRLCCRELVDMLPDIKKRVKRPKDPLLRQHQQEQLEQARQAQSERSESAQSSVQTSSISAPVTATASLSDTSAPKPNPLGRELVSIVQNFVDAFDMEHNGRLKDKDKELERVKAELKSTAEQLHDARTKLEAFSLGSQGASVEIQPYLSPAPSAREQALERKVQMLQTQLANSGTEKEMQCKRLISACCRIPLERVDSMLEPLLLAVESDPPDLDFSRVVGFIESVRRQQQQMGPNAMNKLGDAFSTAPPPPSD</sequence>
<feature type="compositionally biased region" description="Low complexity" evidence="5">
    <location>
        <begin position="173"/>
        <end position="198"/>
    </location>
</feature>
<evidence type="ECO:0000313" key="8">
    <source>
        <dbReference type="Proteomes" id="UP000242180"/>
    </source>
</evidence>
<dbReference type="SUPFAM" id="SSF54616">
    <property type="entry name" value="DNA-binding domain of Mlu1-box binding protein MBP1"/>
    <property type="match status" value="1"/>
</dbReference>
<accession>A0A1X2HNK6</accession>
<keyword evidence="4" id="KW-0175">Coiled coil</keyword>
<evidence type="ECO:0000256" key="2">
    <source>
        <dbReference type="ARBA" id="ARBA00023043"/>
    </source>
</evidence>
<dbReference type="PANTHER" id="PTHR43828">
    <property type="entry name" value="ASPARAGINASE"/>
    <property type="match status" value="1"/>
</dbReference>
<dbReference type="FunCoup" id="A0A1X2HNK6">
    <property type="interactions" value="205"/>
</dbReference>
<dbReference type="FunFam" id="3.10.260.10:FF:000001">
    <property type="entry name" value="APSES transcription factor (MbpA)"/>
    <property type="match status" value="1"/>
</dbReference>
<feature type="compositionally biased region" description="Basic and acidic residues" evidence="5">
    <location>
        <begin position="419"/>
        <end position="432"/>
    </location>
</feature>
<organism evidence="7 8">
    <name type="scientific">Syncephalastrum racemosum</name>
    <name type="common">Filamentous fungus</name>
    <dbReference type="NCBI Taxonomy" id="13706"/>
    <lineage>
        <taxon>Eukaryota</taxon>
        <taxon>Fungi</taxon>
        <taxon>Fungi incertae sedis</taxon>
        <taxon>Mucoromycota</taxon>
        <taxon>Mucoromycotina</taxon>
        <taxon>Mucoromycetes</taxon>
        <taxon>Mucorales</taxon>
        <taxon>Syncephalastraceae</taxon>
        <taxon>Syncephalastrum</taxon>
    </lineage>
</organism>
<dbReference type="STRING" id="13706.A0A1X2HNK6"/>
<proteinExistence type="predicted"/>
<dbReference type="InterPro" id="IPR036887">
    <property type="entry name" value="HTH_APSES_sf"/>
</dbReference>
<gene>
    <name evidence="7" type="ORF">BCR43DRAFT_453078</name>
</gene>
<dbReference type="Proteomes" id="UP000242180">
    <property type="component" value="Unassembled WGS sequence"/>
</dbReference>
<dbReference type="SUPFAM" id="SSF48403">
    <property type="entry name" value="Ankyrin repeat"/>
    <property type="match status" value="1"/>
</dbReference>
<evidence type="ECO:0000256" key="1">
    <source>
        <dbReference type="ARBA" id="ARBA00022737"/>
    </source>
</evidence>
<comment type="caution">
    <text evidence="7">The sequence shown here is derived from an EMBL/GenBank/DDBJ whole genome shotgun (WGS) entry which is preliminary data.</text>
</comment>
<dbReference type="OMA" id="YERNHEH"/>
<dbReference type="Gene3D" id="1.25.40.20">
    <property type="entry name" value="Ankyrin repeat-containing domain"/>
    <property type="match status" value="1"/>
</dbReference>
<dbReference type="Gene3D" id="3.10.260.10">
    <property type="entry name" value="Transcription regulator HTH, APSES-type DNA-binding domain"/>
    <property type="match status" value="1"/>
</dbReference>
<dbReference type="SMART" id="SM01252">
    <property type="entry name" value="KilA-N"/>
    <property type="match status" value="1"/>
</dbReference>
<dbReference type="PROSITE" id="PS50088">
    <property type="entry name" value="ANK_REPEAT"/>
    <property type="match status" value="1"/>
</dbReference>
<keyword evidence="1" id="KW-0677">Repeat</keyword>
<feature type="compositionally biased region" description="Polar residues" evidence="5">
    <location>
        <begin position="461"/>
        <end position="473"/>
    </location>
</feature>
<feature type="compositionally biased region" description="Low complexity" evidence="5">
    <location>
        <begin position="140"/>
        <end position="162"/>
    </location>
</feature>
<dbReference type="InterPro" id="IPR003163">
    <property type="entry name" value="Tscrpt_reg_HTH_APSES-type"/>
</dbReference>
<feature type="region of interest" description="Disordered" evidence="5">
    <location>
        <begin position="136"/>
        <end position="237"/>
    </location>
</feature>
<dbReference type="Pfam" id="PF04383">
    <property type="entry name" value="KilA-N"/>
    <property type="match status" value="1"/>
</dbReference>
<dbReference type="PROSITE" id="PS50297">
    <property type="entry name" value="ANK_REP_REGION"/>
    <property type="match status" value="1"/>
</dbReference>
<keyword evidence="2 3" id="KW-0040">ANK repeat</keyword>
<evidence type="ECO:0000259" key="6">
    <source>
        <dbReference type="PROSITE" id="PS51299"/>
    </source>
</evidence>
<evidence type="ECO:0000256" key="4">
    <source>
        <dbReference type="SAM" id="Coils"/>
    </source>
</evidence>
<reference evidence="7 8" key="1">
    <citation type="submission" date="2016-07" db="EMBL/GenBank/DDBJ databases">
        <title>Pervasive Adenine N6-methylation of Active Genes in Fungi.</title>
        <authorList>
            <consortium name="DOE Joint Genome Institute"/>
            <person name="Mondo S.J."/>
            <person name="Dannebaum R.O."/>
            <person name="Kuo R.C."/>
            <person name="Labutti K."/>
            <person name="Haridas S."/>
            <person name="Kuo A."/>
            <person name="Salamov A."/>
            <person name="Ahrendt S.R."/>
            <person name="Lipzen A."/>
            <person name="Sullivan W."/>
            <person name="Andreopoulos W.B."/>
            <person name="Clum A."/>
            <person name="Lindquist E."/>
            <person name="Daum C."/>
            <person name="Ramamoorthy G.K."/>
            <person name="Gryganskyi A."/>
            <person name="Culley D."/>
            <person name="Magnuson J.K."/>
            <person name="James T.Y."/>
            <person name="O'Malley M.A."/>
            <person name="Stajich J.E."/>
            <person name="Spatafora J.W."/>
            <person name="Visel A."/>
            <person name="Grigoriev I.V."/>
        </authorList>
    </citation>
    <scope>NUCLEOTIDE SEQUENCE [LARGE SCALE GENOMIC DNA]</scope>
    <source>
        <strain evidence="7 8">NRRL 2496</strain>
    </source>
</reference>
<dbReference type="InParanoid" id="A0A1X2HNK6"/>
<dbReference type="GO" id="GO:0003677">
    <property type="term" value="F:DNA binding"/>
    <property type="evidence" value="ECO:0007669"/>
    <property type="project" value="InterPro"/>
</dbReference>
<feature type="domain" description="HTH APSES-type" evidence="6">
    <location>
        <begin position="13"/>
        <end position="122"/>
    </location>
</feature>
<dbReference type="Pfam" id="PF13637">
    <property type="entry name" value="Ank_4"/>
    <property type="match status" value="1"/>
</dbReference>
<dbReference type="GO" id="GO:0033309">
    <property type="term" value="C:SBF transcription complex"/>
    <property type="evidence" value="ECO:0007669"/>
    <property type="project" value="TreeGrafter"/>
</dbReference>
<feature type="repeat" description="ANK" evidence="3">
    <location>
        <begin position="279"/>
        <end position="311"/>
    </location>
</feature>
<dbReference type="AlphaFoldDB" id="A0A1X2HNK6"/>
<dbReference type="PANTHER" id="PTHR43828:SF3">
    <property type="entry name" value="CHROMO DOMAIN-CONTAINING PROTEIN"/>
    <property type="match status" value="1"/>
</dbReference>
<feature type="coiled-coil region" evidence="4">
    <location>
        <begin position="501"/>
        <end position="528"/>
    </location>
</feature>
<dbReference type="InterPro" id="IPR018004">
    <property type="entry name" value="KilA/APSES_HTH"/>
</dbReference>
<dbReference type="GO" id="GO:0001228">
    <property type="term" value="F:DNA-binding transcription activator activity, RNA polymerase II-specific"/>
    <property type="evidence" value="ECO:0007669"/>
    <property type="project" value="UniProtKB-ARBA"/>
</dbReference>
<dbReference type="PROSITE" id="PS51299">
    <property type="entry name" value="HTH_APSES"/>
    <property type="match status" value="1"/>
</dbReference>
<dbReference type="EMBL" id="MCGN01000002">
    <property type="protein sequence ID" value="ORZ00882.1"/>
    <property type="molecule type" value="Genomic_DNA"/>
</dbReference>
<name>A0A1X2HNK6_SYNRA</name>
<keyword evidence="8" id="KW-1185">Reference proteome</keyword>
<protein>
    <recommendedName>
        <fullName evidence="6">HTH APSES-type domain-containing protein</fullName>
    </recommendedName>
</protein>
<dbReference type="InterPro" id="IPR036770">
    <property type="entry name" value="Ankyrin_rpt-contain_sf"/>
</dbReference>
<evidence type="ECO:0000313" key="7">
    <source>
        <dbReference type="EMBL" id="ORZ00882.1"/>
    </source>
</evidence>
<feature type="region of interest" description="Disordered" evidence="5">
    <location>
        <begin position="419"/>
        <end position="478"/>
    </location>
</feature>
<dbReference type="GO" id="GO:0030907">
    <property type="term" value="C:MBF transcription complex"/>
    <property type="evidence" value="ECO:0007669"/>
    <property type="project" value="TreeGrafter"/>
</dbReference>
<evidence type="ECO:0000256" key="5">
    <source>
        <dbReference type="SAM" id="MobiDB-lite"/>
    </source>
</evidence>